<evidence type="ECO:0000259" key="4">
    <source>
        <dbReference type="Pfam" id="PF00465"/>
    </source>
</evidence>
<evidence type="ECO:0000256" key="2">
    <source>
        <dbReference type="ARBA" id="ARBA00023002"/>
    </source>
</evidence>
<reference evidence="6" key="2">
    <citation type="submission" date="2022-09" db="EMBL/GenBank/DDBJ databases">
        <title>Genome-inferred correspondence between phylogeny and metabolic traits in the wild Drosophila gut microbiome.</title>
        <authorList>
            <person name="Bueno E."/>
            <person name="Blow F."/>
            <person name="Douglas A.E."/>
        </authorList>
    </citation>
    <scope>NUCLEOTIDE SEQUENCE</scope>
    <source>
        <strain evidence="6">Dm-2019-70</strain>
    </source>
</reference>
<dbReference type="Proteomes" id="UP000676478">
    <property type="component" value="Unassembled WGS sequence"/>
</dbReference>
<gene>
    <name evidence="6" type="ORF">JK167_03990</name>
</gene>
<dbReference type="PANTHER" id="PTHR11496:SF102">
    <property type="entry name" value="ALCOHOL DEHYDROGENASE 4"/>
    <property type="match status" value="1"/>
</dbReference>
<name>A0AA41JSG5_LEVBR</name>
<dbReference type="Gene3D" id="1.20.1090.10">
    <property type="entry name" value="Dehydroquinate synthase-like - alpha domain"/>
    <property type="match status" value="1"/>
</dbReference>
<dbReference type="Pfam" id="PF00465">
    <property type="entry name" value="Fe-ADH"/>
    <property type="match status" value="1"/>
</dbReference>
<dbReference type="Gene3D" id="3.40.50.1970">
    <property type="match status" value="1"/>
</dbReference>
<dbReference type="EMBL" id="JAERKF010000004">
    <property type="protein sequence ID" value="MBS1009997.1"/>
    <property type="molecule type" value="Genomic_DNA"/>
</dbReference>
<dbReference type="InterPro" id="IPR056798">
    <property type="entry name" value="ADH_Fe_C"/>
</dbReference>
<dbReference type="PANTHER" id="PTHR11496">
    <property type="entry name" value="ALCOHOL DEHYDROGENASE"/>
    <property type="match status" value="1"/>
</dbReference>
<evidence type="ECO:0000256" key="1">
    <source>
        <dbReference type="ARBA" id="ARBA00007358"/>
    </source>
</evidence>
<dbReference type="GO" id="GO:0004022">
    <property type="term" value="F:alcohol dehydrogenase (NAD+) activity"/>
    <property type="evidence" value="ECO:0007669"/>
    <property type="project" value="TreeGrafter"/>
</dbReference>
<accession>A0AA41JSG5</accession>
<keyword evidence="3" id="KW-0520">NAD</keyword>
<sequence length="390" mass="42034">MAERSYDFLMPSVNFFGPGVISKIGDRAKMLGMKKPVIVTDKFLEGLKDGAVEQTLDSLKAAGVDYVVYNNIEPNPKIRNIKEVKKLYEESGADSIITVGGGSAHDTGKGAGIILTNGDDITKLAGIETLDKALPPLIAVNTTAGTGSELTRHAVITNEETHLKFVVVSWRNIPLVSFNDPTLMLDVPKGLTAATGMDAFVQAVEPYVSVDHNPITDSQCVEAIKLIETSLREAVANGHNLDARTKMVEAEMLAGMAFNNANLGYVHAMAHQLGGQYDAPHGVCCALLLPYVEEYNIIACPDRFAQLAEIMGENTEGLSTRDAAELAIKAMKQLSEDVGIPHSIKEIGAKPEDFELMAENALKDGNAFSNPRKGTKEDIIKIFQAAYDAE</sequence>
<dbReference type="FunFam" id="3.40.50.1970:FF:000003">
    <property type="entry name" value="Alcohol dehydrogenase, iron-containing"/>
    <property type="match status" value="1"/>
</dbReference>
<dbReference type="GO" id="GO:0046872">
    <property type="term" value="F:metal ion binding"/>
    <property type="evidence" value="ECO:0007669"/>
    <property type="project" value="InterPro"/>
</dbReference>
<dbReference type="CDD" id="cd08188">
    <property type="entry name" value="PDDH"/>
    <property type="match status" value="1"/>
</dbReference>
<evidence type="ECO:0000313" key="7">
    <source>
        <dbReference type="Proteomes" id="UP000676478"/>
    </source>
</evidence>
<feature type="domain" description="Alcohol dehydrogenase iron-type/glycerol dehydrogenase GldA" evidence="4">
    <location>
        <begin position="11"/>
        <end position="181"/>
    </location>
</feature>
<evidence type="ECO:0000256" key="3">
    <source>
        <dbReference type="ARBA" id="ARBA00023027"/>
    </source>
</evidence>
<dbReference type="Pfam" id="PF25137">
    <property type="entry name" value="ADH_Fe_C"/>
    <property type="match status" value="1"/>
</dbReference>
<proteinExistence type="inferred from homology"/>
<dbReference type="PROSITE" id="PS00913">
    <property type="entry name" value="ADH_IRON_1"/>
    <property type="match status" value="1"/>
</dbReference>
<reference evidence="6" key="1">
    <citation type="submission" date="2020-12" db="EMBL/GenBank/DDBJ databases">
        <authorList>
            <person name="Mcmullen J.G."/>
        </authorList>
    </citation>
    <scope>NUCLEOTIDE SEQUENCE</scope>
    <source>
        <strain evidence="6">Dm-2019-70</strain>
    </source>
</reference>
<feature type="domain" description="Fe-containing alcohol dehydrogenase-like C-terminal" evidence="5">
    <location>
        <begin position="192"/>
        <end position="387"/>
    </location>
</feature>
<dbReference type="SUPFAM" id="SSF56796">
    <property type="entry name" value="Dehydroquinate synthase-like"/>
    <property type="match status" value="1"/>
</dbReference>
<organism evidence="6 7">
    <name type="scientific">Levilactobacillus brevis</name>
    <name type="common">Lactobacillus brevis</name>
    <dbReference type="NCBI Taxonomy" id="1580"/>
    <lineage>
        <taxon>Bacteria</taxon>
        <taxon>Bacillati</taxon>
        <taxon>Bacillota</taxon>
        <taxon>Bacilli</taxon>
        <taxon>Lactobacillales</taxon>
        <taxon>Lactobacillaceae</taxon>
        <taxon>Levilactobacillus</taxon>
    </lineage>
</organism>
<dbReference type="AlphaFoldDB" id="A0AA41JSG5"/>
<comment type="similarity">
    <text evidence="1">Belongs to the iron-containing alcohol dehydrogenase family.</text>
</comment>
<evidence type="ECO:0000259" key="5">
    <source>
        <dbReference type="Pfam" id="PF25137"/>
    </source>
</evidence>
<dbReference type="InterPro" id="IPR018211">
    <property type="entry name" value="ADH_Fe_CS"/>
</dbReference>
<protein>
    <submittedName>
        <fullName evidence="6">Iron-containing alcohol dehydrogenase</fullName>
    </submittedName>
</protein>
<dbReference type="InterPro" id="IPR001670">
    <property type="entry name" value="ADH_Fe/GldA"/>
</dbReference>
<evidence type="ECO:0000313" key="6">
    <source>
        <dbReference type="EMBL" id="MBS1009997.1"/>
    </source>
</evidence>
<dbReference type="RefSeq" id="WP_211756607.1">
    <property type="nucleotide sequence ID" value="NZ_JAERKF010000004.1"/>
</dbReference>
<comment type="caution">
    <text evidence="6">The sequence shown here is derived from an EMBL/GenBank/DDBJ whole genome shotgun (WGS) entry which is preliminary data.</text>
</comment>
<dbReference type="FunFam" id="1.20.1090.10:FF:000001">
    <property type="entry name" value="Aldehyde-alcohol dehydrogenase"/>
    <property type="match status" value="1"/>
</dbReference>
<dbReference type="InterPro" id="IPR039697">
    <property type="entry name" value="Alcohol_dehydrogenase_Fe"/>
</dbReference>
<keyword evidence="2" id="KW-0560">Oxidoreductase</keyword>